<dbReference type="AlphaFoldDB" id="A0A5M3X8Z6"/>
<dbReference type="PANTHER" id="PTHR36933:SF1">
    <property type="entry name" value="SLL0788 PROTEIN"/>
    <property type="match status" value="1"/>
</dbReference>
<reference evidence="3 4" key="1">
    <citation type="submission" date="2019-10" db="EMBL/GenBank/DDBJ databases">
        <title>Whole genome shotgun sequence of Acrocarpospora macrocephala NBRC 16266.</title>
        <authorList>
            <person name="Ichikawa N."/>
            <person name="Kimura A."/>
            <person name="Kitahashi Y."/>
            <person name="Komaki H."/>
            <person name="Oguchi A."/>
        </authorList>
    </citation>
    <scope>NUCLEOTIDE SEQUENCE [LARGE SCALE GENOMIC DNA]</scope>
    <source>
        <strain evidence="3 4">NBRC 16266</strain>
    </source>
</reference>
<accession>A0A5M3X8Z6</accession>
<name>A0A5M3X8Z6_9ACTN</name>
<dbReference type="Pfam" id="PF03713">
    <property type="entry name" value="DUF305"/>
    <property type="match status" value="1"/>
</dbReference>
<proteinExistence type="predicted"/>
<dbReference type="PROSITE" id="PS51257">
    <property type="entry name" value="PROKAR_LIPOPROTEIN"/>
    <property type="match status" value="1"/>
</dbReference>
<comment type="caution">
    <text evidence="3">The sequence shown here is derived from an EMBL/GenBank/DDBJ whole genome shotgun (WGS) entry which is preliminary data.</text>
</comment>
<dbReference type="InterPro" id="IPR005183">
    <property type="entry name" value="DUF305_CopM-like"/>
</dbReference>
<feature type="chain" id="PRO_5024278636" description="DUF305 domain-containing protein" evidence="1">
    <location>
        <begin position="30"/>
        <end position="206"/>
    </location>
</feature>
<protein>
    <recommendedName>
        <fullName evidence="2">DUF305 domain-containing protein</fullName>
    </recommendedName>
</protein>
<evidence type="ECO:0000259" key="2">
    <source>
        <dbReference type="Pfam" id="PF03713"/>
    </source>
</evidence>
<evidence type="ECO:0000313" key="3">
    <source>
        <dbReference type="EMBL" id="GES15313.1"/>
    </source>
</evidence>
<keyword evidence="1" id="KW-0732">Signal</keyword>
<dbReference type="RefSeq" id="WP_174900301.1">
    <property type="nucleotide sequence ID" value="NZ_BAAAHL010000004.1"/>
</dbReference>
<evidence type="ECO:0000313" key="4">
    <source>
        <dbReference type="Proteomes" id="UP000331127"/>
    </source>
</evidence>
<dbReference type="Proteomes" id="UP000331127">
    <property type="component" value="Unassembled WGS sequence"/>
</dbReference>
<sequence length="206" mass="21901">MFINRSDLRGLALSATAGASALVLLTACGADEGSMAEPGATSAPPATASPQSTVTVNDADVQFAQMMIPHHEQAVEMAKLAATQAADPEVKDLAAKIEAAQDPEIKTMTGWLSAWGKPAVPEGGHSGHSMPGMMTEEDMVKLQTARGTEFDELFAEMMIAHHQGAIQMAVEEQGYGKNPRAIELAKTIQTSQQAEIDQMEKLLQRL</sequence>
<gene>
    <name evidence="3" type="ORF">Amac_089100</name>
</gene>
<dbReference type="InterPro" id="IPR012347">
    <property type="entry name" value="Ferritin-like"/>
</dbReference>
<evidence type="ECO:0000256" key="1">
    <source>
        <dbReference type="SAM" id="SignalP"/>
    </source>
</evidence>
<keyword evidence="4" id="KW-1185">Reference proteome</keyword>
<feature type="domain" description="DUF305" evidence="2">
    <location>
        <begin position="60"/>
        <end position="203"/>
    </location>
</feature>
<dbReference type="EMBL" id="BLAE01000073">
    <property type="protein sequence ID" value="GES15313.1"/>
    <property type="molecule type" value="Genomic_DNA"/>
</dbReference>
<dbReference type="Gene3D" id="1.20.1260.10">
    <property type="match status" value="1"/>
</dbReference>
<organism evidence="3 4">
    <name type="scientific">Acrocarpospora macrocephala</name>
    <dbReference type="NCBI Taxonomy" id="150177"/>
    <lineage>
        <taxon>Bacteria</taxon>
        <taxon>Bacillati</taxon>
        <taxon>Actinomycetota</taxon>
        <taxon>Actinomycetes</taxon>
        <taxon>Streptosporangiales</taxon>
        <taxon>Streptosporangiaceae</taxon>
        <taxon>Acrocarpospora</taxon>
    </lineage>
</organism>
<dbReference type="PANTHER" id="PTHR36933">
    <property type="entry name" value="SLL0788 PROTEIN"/>
    <property type="match status" value="1"/>
</dbReference>
<feature type="signal peptide" evidence="1">
    <location>
        <begin position="1"/>
        <end position="29"/>
    </location>
</feature>